<dbReference type="PANTHER" id="PTHR30534">
    <property type="entry name" value="FLAGELLAR MOTOR SWITCH PROTEIN FLIG"/>
    <property type="match status" value="1"/>
</dbReference>
<evidence type="ECO:0000256" key="3">
    <source>
        <dbReference type="ARBA" id="ARBA00010299"/>
    </source>
</evidence>
<evidence type="ECO:0000259" key="11">
    <source>
        <dbReference type="Pfam" id="PF14841"/>
    </source>
</evidence>
<evidence type="ECO:0000313" key="13">
    <source>
        <dbReference type="EMBL" id="MCC9645321.1"/>
    </source>
</evidence>
<dbReference type="SUPFAM" id="SSF48029">
    <property type="entry name" value="FliG"/>
    <property type="match status" value="3"/>
</dbReference>
<evidence type="ECO:0000256" key="8">
    <source>
        <dbReference type="ARBA" id="ARBA00023136"/>
    </source>
</evidence>
<dbReference type="InterPro" id="IPR032779">
    <property type="entry name" value="FliG_M"/>
</dbReference>
<accession>A0ABS8NP92</accession>
<comment type="subcellular location">
    <subcellularLocation>
        <location evidence="1">Bacterial flagellum basal body</location>
    </subcellularLocation>
    <subcellularLocation>
        <location evidence="2">Cell membrane</location>
        <topology evidence="2">Peripheral membrane protein</topology>
        <orientation evidence="2">Cytoplasmic side</orientation>
    </subcellularLocation>
</comment>
<name>A0ABS8NP92_9BACT</name>
<proteinExistence type="inferred from homology"/>
<protein>
    <recommendedName>
        <fullName evidence="4">Flagellar motor switch protein FliG</fullName>
    </recommendedName>
</protein>
<feature type="domain" description="Flagellar motor switch protein FliG N-terminal" evidence="12">
    <location>
        <begin position="18"/>
        <end position="80"/>
    </location>
</feature>
<feature type="compositionally biased region" description="Low complexity" evidence="10">
    <location>
        <begin position="315"/>
        <end position="332"/>
    </location>
</feature>
<keyword evidence="9" id="KW-0975">Bacterial flagellum</keyword>
<organism evidence="13 14">
    <name type="scientific">Rhodopirellula halodulae</name>
    <dbReference type="NCBI Taxonomy" id="2894198"/>
    <lineage>
        <taxon>Bacteria</taxon>
        <taxon>Pseudomonadati</taxon>
        <taxon>Planctomycetota</taxon>
        <taxon>Planctomycetia</taxon>
        <taxon>Pirellulales</taxon>
        <taxon>Pirellulaceae</taxon>
        <taxon>Rhodopirellula</taxon>
    </lineage>
</organism>
<dbReference type="InterPro" id="IPR028263">
    <property type="entry name" value="FliG_N"/>
</dbReference>
<evidence type="ECO:0000256" key="7">
    <source>
        <dbReference type="ARBA" id="ARBA00022779"/>
    </source>
</evidence>
<evidence type="ECO:0000313" key="14">
    <source>
        <dbReference type="Proteomes" id="UP001430306"/>
    </source>
</evidence>
<dbReference type="InterPro" id="IPR011002">
    <property type="entry name" value="FliG_a-hlx"/>
</dbReference>
<evidence type="ECO:0000256" key="4">
    <source>
        <dbReference type="ARBA" id="ARBA00021870"/>
    </source>
</evidence>
<keyword evidence="14" id="KW-1185">Reference proteome</keyword>
<dbReference type="InterPro" id="IPR000090">
    <property type="entry name" value="Flg_Motor_Flig"/>
</dbReference>
<keyword evidence="6" id="KW-0145">Chemotaxis</keyword>
<keyword evidence="8" id="KW-0472">Membrane</keyword>
<dbReference type="Pfam" id="PF14842">
    <property type="entry name" value="FliG_N"/>
    <property type="match status" value="1"/>
</dbReference>
<dbReference type="RefSeq" id="WP_230276943.1">
    <property type="nucleotide sequence ID" value="NZ_JAJKFW010000064.1"/>
</dbReference>
<comment type="similarity">
    <text evidence="3">Belongs to the FliG family.</text>
</comment>
<evidence type="ECO:0000256" key="1">
    <source>
        <dbReference type="ARBA" id="ARBA00004117"/>
    </source>
</evidence>
<comment type="caution">
    <text evidence="13">The sequence shown here is derived from an EMBL/GenBank/DDBJ whole genome shotgun (WGS) entry which is preliminary data.</text>
</comment>
<dbReference type="Gene3D" id="1.10.220.30">
    <property type="match status" value="3"/>
</dbReference>
<feature type="region of interest" description="Disordered" evidence="10">
    <location>
        <begin position="264"/>
        <end position="335"/>
    </location>
</feature>
<dbReference type="Pfam" id="PF14841">
    <property type="entry name" value="FliG_M"/>
    <property type="match status" value="1"/>
</dbReference>
<keyword evidence="7" id="KW-0283">Flagellar rotation</keyword>
<keyword evidence="13" id="KW-0966">Cell projection</keyword>
<sequence>MAAASPRIDDEARRAASLRRVAIVLKNLPRPVAAKLLGELPVESQQRLQYEVAALDDVDPLEHKRALESFAGTMRRSGSLRPSPPTKNDSVDEIVFSRTAVQTHSPGPPSNPSHSAAVPTTSPATSSFGFLDSISDDDVRGLLQSEHPQTIAVVMASIDPRRAASILPHFPPRERQDILSRIGRLQEFPDSMIEDLASTFRDKAQTLIAKSKSNPLQDLIDAYAPTEGWNPAQAARHVPVEAAAVSPRLKAILSEMPPAGVTNPNVAPAFPSHAAQPPATIPHPNLAAMNSGQSAVDSVHATPSPQPPASHNDGPATATAANPTPANSSANSGLSTDDIHQRLVKMKPRLLCEALGRVPTRTAMLCLCGLPNKVADAAINVLPRAQAAEVRTQLANVGSMELREIDDAKEAVVIAASSDNSSRAMAA</sequence>
<evidence type="ECO:0000256" key="10">
    <source>
        <dbReference type="SAM" id="MobiDB-lite"/>
    </source>
</evidence>
<evidence type="ECO:0000259" key="12">
    <source>
        <dbReference type="Pfam" id="PF14842"/>
    </source>
</evidence>
<keyword evidence="13" id="KW-0969">Cilium</keyword>
<reference evidence="13" key="1">
    <citation type="submission" date="2021-11" db="EMBL/GenBank/DDBJ databases">
        <title>Genome sequence.</title>
        <authorList>
            <person name="Sun Q."/>
        </authorList>
    </citation>
    <scope>NUCLEOTIDE SEQUENCE</scope>
    <source>
        <strain evidence="13">JC740</strain>
    </source>
</reference>
<evidence type="ECO:0000256" key="9">
    <source>
        <dbReference type="ARBA" id="ARBA00023143"/>
    </source>
</evidence>
<gene>
    <name evidence="13" type="ORF">LOC71_23830</name>
</gene>
<dbReference type="EMBL" id="JAJKFW010000064">
    <property type="protein sequence ID" value="MCC9645321.1"/>
    <property type="molecule type" value="Genomic_DNA"/>
</dbReference>
<feature type="region of interest" description="Disordered" evidence="10">
    <location>
        <begin position="69"/>
        <end position="122"/>
    </location>
</feature>
<evidence type="ECO:0000256" key="6">
    <source>
        <dbReference type="ARBA" id="ARBA00022500"/>
    </source>
</evidence>
<evidence type="ECO:0000256" key="2">
    <source>
        <dbReference type="ARBA" id="ARBA00004413"/>
    </source>
</evidence>
<dbReference type="PANTHER" id="PTHR30534:SF0">
    <property type="entry name" value="FLAGELLAR MOTOR SWITCH PROTEIN FLIG"/>
    <property type="match status" value="1"/>
</dbReference>
<dbReference type="Proteomes" id="UP001430306">
    <property type="component" value="Unassembled WGS sequence"/>
</dbReference>
<keyword evidence="5" id="KW-1003">Cell membrane</keyword>
<feature type="domain" description="Flagellar motor switch protein FliG middle" evidence="11">
    <location>
        <begin position="139"/>
        <end position="208"/>
    </location>
</feature>
<keyword evidence="13" id="KW-0282">Flagellum</keyword>
<evidence type="ECO:0000256" key="5">
    <source>
        <dbReference type="ARBA" id="ARBA00022475"/>
    </source>
</evidence>